<protein>
    <recommendedName>
        <fullName evidence="1">Guanylate cyclase domain-containing protein</fullName>
    </recommendedName>
</protein>
<proteinExistence type="predicted"/>
<dbReference type="GO" id="GO:0035556">
    <property type="term" value="P:intracellular signal transduction"/>
    <property type="evidence" value="ECO:0007669"/>
    <property type="project" value="InterPro"/>
</dbReference>
<dbReference type="InterPro" id="IPR029787">
    <property type="entry name" value="Nucleotide_cyclase"/>
</dbReference>
<dbReference type="SUPFAM" id="SSF55073">
    <property type="entry name" value="Nucleotide cyclase"/>
    <property type="match status" value="1"/>
</dbReference>
<dbReference type="GeneID" id="13725204"/>
<feature type="domain" description="Guanylate cyclase" evidence="1">
    <location>
        <begin position="13"/>
        <end position="136"/>
    </location>
</feature>
<dbReference type="HOGENOM" id="CLU_044947_0_0_2"/>
<dbReference type="InterPro" id="IPR001054">
    <property type="entry name" value="A/G_cyclase"/>
</dbReference>
<dbReference type="RefSeq" id="WP_014963436.1">
    <property type="nucleotide sequence ID" value="NC_018655.1"/>
</dbReference>
<evidence type="ECO:0000313" key="2">
    <source>
        <dbReference type="EMBL" id="AFS81052.1"/>
    </source>
</evidence>
<dbReference type="EMBL" id="CP003842">
    <property type="protein sequence ID" value="AFS81052.1"/>
    <property type="molecule type" value="Genomic_DNA"/>
</dbReference>
<dbReference type="PATRIC" id="fig|1229908.8.peg.1273"/>
<dbReference type="Proteomes" id="UP000006101">
    <property type="component" value="Chromosome"/>
</dbReference>
<gene>
    <name evidence="2" type="ORF">NKOR_05845</name>
</gene>
<accession>K0B7C1</accession>
<evidence type="ECO:0000259" key="1">
    <source>
        <dbReference type="PROSITE" id="PS50125"/>
    </source>
</evidence>
<organism evidence="2 3">
    <name type="scientific">Candidatus Nitrosopumilus koreensis AR1</name>
    <dbReference type="NCBI Taxonomy" id="1229908"/>
    <lineage>
        <taxon>Archaea</taxon>
        <taxon>Nitrososphaerota</taxon>
        <taxon>Nitrososphaeria</taxon>
        <taxon>Nitrosopumilales</taxon>
        <taxon>Nitrosopumilaceae</taxon>
        <taxon>Nitrosopumilus</taxon>
    </lineage>
</organism>
<dbReference type="PROSITE" id="PS50125">
    <property type="entry name" value="GUANYLATE_CYCLASE_2"/>
    <property type="match status" value="1"/>
</dbReference>
<evidence type="ECO:0000313" key="3">
    <source>
        <dbReference type="Proteomes" id="UP000006101"/>
    </source>
</evidence>
<reference evidence="2 3" key="1">
    <citation type="journal article" date="2012" name="J. Bacteriol.">
        <title>Draft Genome Sequence of an Ammonia-Oxidizing Archaeon, "Candidatus Nitrosopumilus koreensis" AR1, from Marine Sediment.</title>
        <authorList>
            <person name="Park S.J."/>
            <person name="Kim J.G."/>
            <person name="Jung M.Y."/>
            <person name="Kim S.J."/>
            <person name="Cha I.T."/>
            <person name="Kwon K."/>
            <person name="Lee J.H."/>
            <person name="Rhee S.K."/>
        </authorList>
    </citation>
    <scope>NUCLEOTIDE SEQUENCE [LARGE SCALE GENOMIC DNA]</scope>
    <source>
        <strain evidence="2 3">AR1</strain>
    </source>
</reference>
<sequence>MSNEAPEDLIYAAFFFTDIVGLSNPIISTETQKMKIEKLNSMIYDCKTFALTKKNELFILPTGDGMLLAFKDGLEQPVSLAVELHQKLRRYNEQAYDTEKIFIRIGCNVGHIFIVKDMFGNVNLWGPGAVLARRVMDLGESNHILIPSSMVNDLFELSNDYEKMIFPIQNFTIKHGEDLLVYSIHGSEFGNSEPPKKTNQITKTQSNHSSTCQKIIFNIKIKDSEKNNLAFERIYDFVNNSTEPIYDIQIEIMSHTKLDIGDLNIRAFDENKQELEISKITSTDFSKQLTIKLARPVFKGSQGRIIRVTYEKNEPSNFFEHRFLMDTDSFELNLITPKNVSNIHPKFFLIDKNNKKTCLEETQKTSKGMSYVTSWQKNDKIFFDDIIRVEY</sequence>
<keyword evidence="3" id="KW-1185">Reference proteome</keyword>
<dbReference type="AlphaFoldDB" id="K0B7C1"/>
<dbReference type="Pfam" id="PF00211">
    <property type="entry name" value="Guanylate_cyc"/>
    <property type="match status" value="1"/>
</dbReference>
<dbReference type="GO" id="GO:0009190">
    <property type="term" value="P:cyclic nucleotide biosynthetic process"/>
    <property type="evidence" value="ECO:0007669"/>
    <property type="project" value="InterPro"/>
</dbReference>
<dbReference type="KEGG" id="nkr:NKOR_05845"/>
<name>K0B7C1_9ARCH</name>
<dbReference type="Gene3D" id="3.30.70.1230">
    <property type="entry name" value="Nucleotide cyclase"/>
    <property type="match status" value="1"/>
</dbReference>